<dbReference type="GO" id="GO:0005815">
    <property type="term" value="C:microtubule organizing center"/>
    <property type="evidence" value="ECO:0007669"/>
    <property type="project" value="TreeGrafter"/>
</dbReference>
<feature type="region of interest" description="Disordered" evidence="1">
    <location>
        <begin position="591"/>
        <end position="771"/>
    </location>
</feature>
<feature type="region of interest" description="Disordered" evidence="1">
    <location>
        <begin position="393"/>
        <end position="425"/>
    </location>
</feature>
<feature type="domain" description="STIL N-terminal" evidence="2">
    <location>
        <begin position="61"/>
        <end position="393"/>
    </location>
</feature>
<feature type="compositionally biased region" description="Polar residues" evidence="1">
    <location>
        <begin position="527"/>
        <end position="544"/>
    </location>
</feature>
<proteinExistence type="predicted"/>
<feature type="compositionally biased region" description="Low complexity" evidence="1">
    <location>
        <begin position="1057"/>
        <end position="1071"/>
    </location>
</feature>
<dbReference type="STRING" id="6573.A0A210QBV6"/>
<keyword evidence="5" id="KW-1185">Reference proteome</keyword>
<dbReference type="PANTHER" id="PTHR15128:SF0">
    <property type="entry name" value="SCL-INTERRUPTING LOCUS PROTEIN"/>
    <property type="match status" value="1"/>
</dbReference>
<dbReference type="Proteomes" id="UP000242188">
    <property type="component" value="Unassembled WGS sequence"/>
</dbReference>
<feature type="region of interest" description="Disordered" evidence="1">
    <location>
        <begin position="31"/>
        <end position="50"/>
    </location>
</feature>
<dbReference type="GO" id="GO:0031023">
    <property type="term" value="P:microtubule organizing center organization"/>
    <property type="evidence" value="ECO:0007669"/>
    <property type="project" value="TreeGrafter"/>
</dbReference>
<feature type="compositionally biased region" description="Low complexity" evidence="1">
    <location>
        <begin position="629"/>
        <end position="643"/>
    </location>
</feature>
<feature type="compositionally biased region" description="Polar residues" evidence="1">
    <location>
        <begin position="1452"/>
        <end position="1479"/>
    </location>
</feature>
<dbReference type="OrthoDB" id="76173at2759"/>
<dbReference type="InterPro" id="IPR057731">
    <property type="entry name" value="STIL_N"/>
</dbReference>
<sequence>MAMPGKVKGLPSNFQMHPHVHLESLPVTSIESNQNGEIQRQKKSSSDENQMLKFPNTRAVLWDHKCIDTPVQLHISYYRKPKLCVLERVIRFAQRHLQSTGQQECLCSLVGSLSIDEDGEGVKFTLDRFDPGGGLTSSVGALTPGDMAVPLQIMGNTKKERESSIDDYLIGLQVLKQRCCAKESLDVGSLLLVKGWCNFYSTGDKSVHHLEFDIITMGTEFKAVPITPVPIVPTALSKNLSGPMSLSHLQGEPKTGYLTMDHTRKVLLVLESDPKVFNLPLVGIWVSGVSFVYSPFVWAACLRYLHNSSITDRICSPPEPFLLVLYSPVHSKPEFYEISTASGTSKMDFDLLTGYEVISISKSNNPNATFDVDLNSVKTGHKRELFDGALHRFSESSSSDKPASTSAPVSDEITPRNIPAPHRSKLPAMMSMVPEVSLLFGEDGQSGILSDAGPKRLAINQGRPQSVNNLKDFTPQRPMTNLSSQSVMPAYSQQPPHYSGHSSQQPPRRMPLHSQSAPELNQLYHQQNGCRQPRPHSTTGTQGPAVSRVGIRNYMGNMALSEEDDQMSVGKQMYPQNSVVTDRRGMPGPVYQNSGQAEAHQGMARVNGPQGQRMTNGYDAYTGHPFPVSQASSGQYQQHSQHQVNTNCNMPHPKQVQYGDYSSQQQQQQQQQQQGAELTRMPDPMSHPHMPSMQGQVPSRSVQLPVPVQPQPRMSHPDPRMGQSGPFTAPTGPNRMYQQQTYSQQTRSSQPQSAFIHHQHTPASHGQVYPTSVSNCQLNPMLASSGQVYSTPSSNSYVYSTAPNVGLVSNEQTPALHSNGQMFATPQVTNGKMMQPMQEKPPQFTPVSGGQIASSQDQRRSTTEGDSSKSSDDSGLSFTPEKGNNAKSSASPSEGSKQSSVPQALGGSNINWNQVPKEVYQLLLQQDTQLKQLQSQIQMLMHSQSASTQCTTMTDLPPSINSTDSRAQDSSAGPTTEENKRNNMCSVGVNTTVLYQQSKQPVSLQTSPQKGRPQLQHPVSLPHSHSSSDGSQPYSQHTSHHSSEESQCSMGDPRLRSSGSSSAQSEASRCSNDPRTPAEIRHRGVLPLNSTEREEEVDVSQSDLSHVMDNMTVHNQTVDSVQSEIIVDLPSYQSSPSRSITSRETESNEFSKSPLSASMCGGHMEEGDSEDEDVVNDKNTRQYYDKLMDNIHKMLNQQSVEDMDGMDSGHVEMTRDTLQQSIMLGQHLSNIQRYDVSSNPADTTYIPKINYMSMLFDSDSDSSMEINAMAMKYLNDEQLTQMSKAHSQAARSKGLTKGAKENQRLAMLKHVLQNDKDSTPNVTTMGMSPNDMTFATRNYMEKHGLLSETNGDSTNSGNTMIDNTYQLKLDYSMATSGSDTPAYVTPEVHRHRPVKGGITPQSRTPNSHNVSGSPLVHKQLLTDKIRSPQINGHSNKDYGSPYVEKTPKIGTPYSNFSHVTPKSTPTRGVQQFSSPQQVHTPARTCQGGGQDKCFTPQGRASNNATPTQQHPASSTRPQGYHDYSSPAGDNRRVVSGDRVLSPIAREPSPPPTRHSKEDDDNILDITRLKTLPKLL</sequence>
<dbReference type="GO" id="GO:0007052">
    <property type="term" value="P:mitotic spindle organization"/>
    <property type="evidence" value="ECO:0007669"/>
    <property type="project" value="TreeGrafter"/>
</dbReference>
<feature type="compositionally biased region" description="Basic and acidic residues" evidence="1">
    <location>
        <begin position="857"/>
        <end position="872"/>
    </location>
</feature>
<feature type="region of interest" description="Disordered" evidence="1">
    <location>
        <begin position="459"/>
        <end position="515"/>
    </location>
</feature>
<feature type="compositionally biased region" description="Low complexity" evidence="1">
    <location>
        <begin position="395"/>
        <end position="406"/>
    </location>
</feature>
<comment type="caution">
    <text evidence="4">The sequence shown here is derived from an EMBL/GenBank/DDBJ whole genome shotgun (WGS) entry which is preliminary data.</text>
</comment>
<accession>A0A210QBV6</accession>
<dbReference type="InterPro" id="IPR057655">
    <property type="entry name" value="STIL_CC"/>
</dbReference>
<feature type="compositionally biased region" description="Polar residues" evidence="1">
    <location>
        <begin position="1498"/>
        <end position="1517"/>
    </location>
</feature>
<evidence type="ECO:0000313" key="4">
    <source>
        <dbReference type="EMBL" id="OWF46210.1"/>
    </source>
</evidence>
<feature type="region of interest" description="Disordered" evidence="1">
    <location>
        <begin position="1392"/>
        <end position="1564"/>
    </location>
</feature>
<dbReference type="Pfam" id="PF25775">
    <property type="entry name" value="CC_STIL"/>
    <property type="match status" value="1"/>
</dbReference>
<feature type="compositionally biased region" description="Polar residues" evidence="1">
    <location>
        <begin position="1147"/>
        <end position="1156"/>
    </location>
</feature>
<protein>
    <submittedName>
        <fullName evidence="4">SCL-interrupting locus protein</fullName>
    </submittedName>
</protein>
<feature type="region of interest" description="Disordered" evidence="1">
    <location>
        <begin position="1132"/>
        <end position="1173"/>
    </location>
</feature>
<feature type="domain" description="STIL coiled coil region" evidence="3">
    <location>
        <begin position="918"/>
        <end position="945"/>
    </location>
</feature>
<name>A0A210QBV6_MIZYE</name>
<dbReference type="PANTHER" id="PTHR15128">
    <property type="entry name" value="TAL1 SCL INTERRUPTING LOCUS"/>
    <property type="match status" value="1"/>
</dbReference>
<evidence type="ECO:0000256" key="1">
    <source>
        <dbReference type="SAM" id="MobiDB-lite"/>
    </source>
</evidence>
<feature type="compositionally biased region" description="Polar residues" evidence="1">
    <location>
        <begin position="998"/>
        <end position="1009"/>
    </location>
</feature>
<dbReference type="GO" id="GO:0007224">
    <property type="term" value="P:smoothened signaling pathway"/>
    <property type="evidence" value="ECO:0007669"/>
    <property type="project" value="TreeGrafter"/>
</dbReference>
<evidence type="ECO:0000259" key="2">
    <source>
        <dbReference type="Pfam" id="PF15253"/>
    </source>
</evidence>
<reference evidence="4 5" key="1">
    <citation type="journal article" date="2017" name="Nat. Ecol. Evol.">
        <title>Scallop genome provides insights into evolution of bilaterian karyotype and development.</title>
        <authorList>
            <person name="Wang S."/>
            <person name="Zhang J."/>
            <person name="Jiao W."/>
            <person name="Li J."/>
            <person name="Xun X."/>
            <person name="Sun Y."/>
            <person name="Guo X."/>
            <person name="Huan P."/>
            <person name="Dong B."/>
            <person name="Zhang L."/>
            <person name="Hu X."/>
            <person name="Sun X."/>
            <person name="Wang J."/>
            <person name="Zhao C."/>
            <person name="Wang Y."/>
            <person name="Wang D."/>
            <person name="Huang X."/>
            <person name="Wang R."/>
            <person name="Lv J."/>
            <person name="Li Y."/>
            <person name="Zhang Z."/>
            <person name="Liu B."/>
            <person name="Lu W."/>
            <person name="Hui Y."/>
            <person name="Liang J."/>
            <person name="Zhou Z."/>
            <person name="Hou R."/>
            <person name="Li X."/>
            <person name="Liu Y."/>
            <person name="Li H."/>
            <person name="Ning X."/>
            <person name="Lin Y."/>
            <person name="Zhao L."/>
            <person name="Xing Q."/>
            <person name="Dou J."/>
            <person name="Li Y."/>
            <person name="Mao J."/>
            <person name="Guo H."/>
            <person name="Dou H."/>
            <person name="Li T."/>
            <person name="Mu C."/>
            <person name="Jiang W."/>
            <person name="Fu Q."/>
            <person name="Fu X."/>
            <person name="Miao Y."/>
            <person name="Liu J."/>
            <person name="Yu Q."/>
            <person name="Li R."/>
            <person name="Liao H."/>
            <person name="Li X."/>
            <person name="Kong Y."/>
            <person name="Jiang Z."/>
            <person name="Chourrout D."/>
            <person name="Li R."/>
            <person name="Bao Z."/>
        </authorList>
    </citation>
    <scope>NUCLEOTIDE SEQUENCE [LARGE SCALE GENOMIC DNA]</scope>
    <source>
        <strain evidence="4 5">PY_sf001</strain>
    </source>
</reference>
<feature type="compositionally biased region" description="Polar residues" evidence="1">
    <location>
        <begin position="845"/>
        <end position="856"/>
    </location>
</feature>
<dbReference type="GO" id="GO:0071539">
    <property type="term" value="P:protein localization to centrosome"/>
    <property type="evidence" value="ECO:0007669"/>
    <property type="project" value="TreeGrafter"/>
</dbReference>
<feature type="compositionally biased region" description="Low complexity" evidence="1">
    <location>
        <begin position="1016"/>
        <end position="1037"/>
    </location>
</feature>
<dbReference type="EMBL" id="NEDP02004236">
    <property type="protein sequence ID" value="OWF46210.1"/>
    <property type="molecule type" value="Genomic_DNA"/>
</dbReference>
<feature type="region of interest" description="Disordered" evidence="1">
    <location>
        <begin position="998"/>
        <end position="1102"/>
    </location>
</feature>
<feature type="compositionally biased region" description="Low complexity" evidence="1">
    <location>
        <begin position="737"/>
        <end position="753"/>
    </location>
</feature>
<feature type="compositionally biased region" description="Polar residues" evidence="1">
    <location>
        <begin position="462"/>
        <end position="506"/>
    </location>
</feature>
<feature type="compositionally biased region" description="Polar residues" evidence="1">
    <location>
        <begin position="1399"/>
        <end position="1412"/>
    </location>
</feature>
<dbReference type="InterPro" id="IPR026123">
    <property type="entry name" value="STIL"/>
</dbReference>
<feature type="compositionally biased region" description="Low complexity" evidence="1">
    <location>
        <begin position="681"/>
        <end position="706"/>
    </location>
</feature>
<feature type="region of interest" description="Disordered" evidence="1">
    <location>
        <begin position="833"/>
        <end position="909"/>
    </location>
</feature>
<feature type="region of interest" description="Disordered" evidence="1">
    <location>
        <begin position="527"/>
        <end position="548"/>
    </location>
</feature>
<feature type="compositionally biased region" description="Polar residues" evidence="1">
    <location>
        <begin position="761"/>
        <end position="771"/>
    </location>
</feature>
<dbReference type="Pfam" id="PF15253">
    <property type="entry name" value="STIL_N"/>
    <property type="match status" value="1"/>
</dbReference>
<feature type="compositionally biased region" description="Low complexity" evidence="1">
    <location>
        <begin position="664"/>
        <end position="674"/>
    </location>
</feature>
<evidence type="ECO:0000259" key="3">
    <source>
        <dbReference type="Pfam" id="PF25775"/>
    </source>
</evidence>
<feature type="compositionally biased region" description="Polar residues" evidence="1">
    <location>
        <begin position="885"/>
        <end position="909"/>
    </location>
</feature>
<gene>
    <name evidence="4" type="ORF">KP79_PYT08135</name>
</gene>
<evidence type="ECO:0000313" key="5">
    <source>
        <dbReference type="Proteomes" id="UP000242188"/>
    </source>
</evidence>
<organism evidence="4 5">
    <name type="scientific">Mizuhopecten yessoensis</name>
    <name type="common">Japanese scallop</name>
    <name type="synonym">Patinopecten yessoensis</name>
    <dbReference type="NCBI Taxonomy" id="6573"/>
    <lineage>
        <taxon>Eukaryota</taxon>
        <taxon>Metazoa</taxon>
        <taxon>Spiralia</taxon>
        <taxon>Lophotrochozoa</taxon>
        <taxon>Mollusca</taxon>
        <taxon>Bivalvia</taxon>
        <taxon>Autobranchia</taxon>
        <taxon>Pteriomorphia</taxon>
        <taxon>Pectinida</taxon>
        <taxon>Pectinoidea</taxon>
        <taxon>Pectinidae</taxon>
        <taxon>Mizuhopecten</taxon>
    </lineage>
</organism>
<feature type="region of interest" description="Disordered" evidence="1">
    <location>
        <begin position="948"/>
        <end position="983"/>
    </location>
</feature>